<evidence type="ECO:0000259" key="1">
    <source>
        <dbReference type="Pfam" id="PF09722"/>
    </source>
</evidence>
<dbReference type="Proteomes" id="UP000445000">
    <property type="component" value="Unassembled WGS sequence"/>
</dbReference>
<name>A0A829YCU3_9GAMM</name>
<protein>
    <recommendedName>
        <fullName evidence="1">Antitoxin Xre/MbcA/ParS-like toxin-binding domain-containing protein</fullName>
    </recommendedName>
</protein>
<sequence length="133" mass="14804">MAADRADLKQLSPALLTKAVFRAVDQLNMTENLSSLLHMSAHEAAQLRAGERVLDPQREEWQGALQVVGLFRTIVEVLGSVERAKAWLGTPNETLGGRPADLLGTPDAGRVHRYLNSVRKHELRMPPPVRREH</sequence>
<dbReference type="InterPro" id="IPR024467">
    <property type="entry name" value="Xre/MbcA/ParS-like_toxin-bd"/>
</dbReference>
<reference evidence="3" key="1">
    <citation type="submission" date="2020-01" db="EMBL/GenBank/DDBJ databases">
        <title>'Steroidobacter agaridevorans' sp. nov., agar-degrading bacteria isolated from rhizosphere soils.</title>
        <authorList>
            <person name="Ikenaga M."/>
            <person name="Kataoka M."/>
            <person name="Murouchi A."/>
            <person name="Katsuragi S."/>
            <person name="Sakai M."/>
        </authorList>
    </citation>
    <scope>NUCLEOTIDE SEQUENCE [LARGE SCALE GENOMIC DNA]</scope>
    <source>
        <strain evidence="3">YU21-B</strain>
    </source>
</reference>
<keyword evidence="3" id="KW-1185">Reference proteome</keyword>
<evidence type="ECO:0000313" key="3">
    <source>
        <dbReference type="Proteomes" id="UP000445000"/>
    </source>
</evidence>
<comment type="caution">
    <text evidence="2">The sequence shown here is derived from an EMBL/GenBank/DDBJ whole genome shotgun (WGS) entry which is preliminary data.</text>
</comment>
<feature type="domain" description="Antitoxin Xre/MbcA/ParS-like toxin-binding" evidence="1">
    <location>
        <begin position="76"/>
        <end position="119"/>
    </location>
</feature>
<proteinExistence type="predicted"/>
<dbReference type="AlphaFoldDB" id="A0A829YCU3"/>
<accession>A0A829YCU3</accession>
<organism evidence="2 3">
    <name type="scientific">Steroidobacter agaridevorans</name>
    <dbReference type="NCBI Taxonomy" id="2695856"/>
    <lineage>
        <taxon>Bacteria</taxon>
        <taxon>Pseudomonadati</taxon>
        <taxon>Pseudomonadota</taxon>
        <taxon>Gammaproteobacteria</taxon>
        <taxon>Steroidobacterales</taxon>
        <taxon>Steroidobacteraceae</taxon>
        <taxon>Steroidobacter</taxon>
    </lineage>
</organism>
<dbReference type="Pfam" id="PF09722">
    <property type="entry name" value="Xre_MbcA_ParS_C"/>
    <property type="match status" value="1"/>
</dbReference>
<dbReference type="EMBL" id="BLJN01000002">
    <property type="protein sequence ID" value="GFE80456.1"/>
    <property type="molecule type" value="Genomic_DNA"/>
</dbReference>
<evidence type="ECO:0000313" key="2">
    <source>
        <dbReference type="EMBL" id="GFE80456.1"/>
    </source>
</evidence>
<gene>
    <name evidence="2" type="ORF">GCM10011487_24560</name>
</gene>